<keyword evidence="1" id="KW-1133">Transmembrane helix</keyword>
<evidence type="ECO:0000256" key="1">
    <source>
        <dbReference type="SAM" id="Phobius"/>
    </source>
</evidence>
<evidence type="ECO:0000313" key="2">
    <source>
        <dbReference type="EMBL" id="GKX64562.1"/>
    </source>
</evidence>
<feature type="transmembrane region" description="Helical" evidence="1">
    <location>
        <begin position="12"/>
        <end position="33"/>
    </location>
</feature>
<keyword evidence="1" id="KW-0472">Membrane</keyword>
<name>A0ABQ5LLQ1_9GAMM</name>
<comment type="caution">
    <text evidence="2">The sequence shown here is derived from an EMBL/GenBank/DDBJ whole genome shotgun (WGS) entry which is preliminary data.</text>
</comment>
<sequence length="60" mass="6718">MNKDSNNYLRLTIAVSLYTIIIITNISIVSMTIKSGDDQLITAGCYWLTIQPLFDTSYAV</sequence>
<organism evidence="2 3">
    <name type="scientific">Pragia fontium</name>
    <dbReference type="NCBI Taxonomy" id="82985"/>
    <lineage>
        <taxon>Bacteria</taxon>
        <taxon>Pseudomonadati</taxon>
        <taxon>Pseudomonadota</taxon>
        <taxon>Gammaproteobacteria</taxon>
        <taxon>Enterobacterales</taxon>
        <taxon>Budviciaceae</taxon>
        <taxon>Pragia</taxon>
    </lineage>
</organism>
<keyword evidence="1" id="KW-0812">Transmembrane</keyword>
<dbReference type="EMBL" id="BRLJ01000013">
    <property type="protein sequence ID" value="GKX64562.1"/>
    <property type="molecule type" value="Genomic_DNA"/>
</dbReference>
<protein>
    <submittedName>
        <fullName evidence="2">Uncharacterized protein</fullName>
    </submittedName>
</protein>
<keyword evidence="3" id="KW-1185">Reference proteome</keyword>
<reference evidence="2" key="1">
    <citation type="submission" date="2022-06" db="EMBL/GenBank/DDBJ databases">
        <title>Draft genome sequences of Pragia fontium str. JCM24417.</title>
        <authorList>
            <person name="Wakabayashi Y."/>
            <person name="Kojima K."/>
        </authorList>
    </citation>
    <scope>NUCLEOTIDE SEQUENCE</scope>
    <source>
        <strain evidence="2">JCM 24417</strain>
    </source>
</reference>
<gene>
    <name evidence="2" type="ORF">SOASR032_31310</name>
</gene>
<evidence type="ECO:0000313" key="3">
    <source>
        <dbReference type="Proteomes" id="UP001059610"/>
    </source>
</evidence>
<proteinExistence type="predicted"/>
<accession>A0ABQ5LLQ1</accession>
<dbReference type="Proteomes" id="UP001059610">
    <property type="component" value="Unassembled WGS sequence"/>
</dbReference>